<feature type="domain" description="TATA element modulatory factor 1 TATA binding" evidence="3">
    <location>
        <begin position="650"/>
        <end position="733"/>
    </location>
</feature>
<keyword evidence="6" id="KW-1185">Reference proteome</keyword>
<reference evidence="7" key="1">
    <citation type="submission" date="2017-02" db="UniProtKB">
        <authorList>
            <consortium name="WormBaseParasite"/>
        </authorList>
    </citation>
    <scope>IDENTIFICATION</scope>
</reference>
<feature type="region of interest" description="Disordered" evidence="2">
    <location>
        <begin position="87"/>
        <end position="111"/>
    </location>
</feature>
<reference evidence="4 6" key="2">
    <citation type="submission" date="2018-11" db="EMBL/GenBank/DDBJ databases">
        <authorList>
            <consortium name="Pathogen Informatics"/>
        </authorList>
    </citation>
    <scope>NUCLEOTIDE SEQUENCE [LARGE SCALE GENOMIC DNA]</scope>
</reference>
<evidence type="ECO:0000256" key="1">
    <source>
        <dbReference type="SAM" id="Coils"/>
    </source>
</evidence>
<feature type="compositionally biased region" description="Polar residues" evidence="2">
    <location>
        <begin position="88"/>
        <end position="101"/>
    </location>
</feature>
<dbReference type="EMBL" id="UYYG01001168">
    <property type="protein sequence ID" value="VDN58426.1"/>
    <property type="molecule type" value="Genomic_DNA"/>
</dbReference>
<dbReference type="OrthoDB" id="74178at2759"/>
<evidence type="ECO:0000256" key="2">
    <source>
        <dbReference type="SAM" id="MobiDB-lite"/>
    </source>
</evidence>
<dbReference type="Proteomes" id="UP000038040">
    <property type="component" value="Unplaced"/>
</dbReference>
<feature type="region of interest" description="Disordered" evidence="2">
    <location>
        <begin position="49"/>
        <end position="74"/>
    </location>
</feature>
<organism evidence="5 7">
    <name type="scientific">Dracunculus medinensis</name>
    <name type="common">Guinea worm</name>
    <dbReference type="NCBI Taxonomy" id="318479"/>
    <lineage>
        <taxon>Eukaryota</taxon>
        <taxon>Metazoa</taxon>
        <taxon>Ecdysozoa</taxon>
        <taxon>Nematoda</taxon>
        <taxon>Chromadorea</taxon>
        <taxon>Rhabditida</taxon>
        <taxon>Spirurina</taxon>
        <taxon>Dracunculoidea</taxon>
        <taxon>Dracunculidae</taxon>
        <taxon>Dracunculus</taxon>
    </lineage>
</organism>
<evidence type="ECO:0000313" key="6">
    <source>
        <dbReference type="Proteomes" id="UP000274756"/>
    </source>
</evidence>
<evidence type="ECO:0000313" key="7">
    <source>
        <dbReference type="WBParaSite" id="DME_0000451601-mRNA-1"/>
    </source>
</evidence>
<dbReference type="Pfam" id="PF12325">
    <property type="entry name" value="TMF_TATA_bd"/>
    <property type="match status" value="1"/>
</dbReference>
<dbReference type="PANTHER" id="PTHR46515:SF1">
    <property type="entry name" value="TATA ELEMENT MODULATORY FACTOR"/>
    <property type="match status" value="1"/>
</dbReference>
<name>A0A0N4UBE0_DRAME</name>
<feature type="coiled-coil region" evidence="1">
    <location>
        <begin position="215"/>
        <end position="624"/>
    </location>
</feature>
<gene>
    <name evidence="4" type="ORF">DME_LOCUS8399</name>
</gene>
<dbReference type="GO" id="GO:0005783">
    <property type="term" value="C:endoplasmic reticulum"/>
    <property type="evidence" value="ECO:0007669"/>
    <property type="project" value="TreeGrafter"/>
</dbReference>
<dbReference type="WBParaSite" id="DME_0000451601-mRNA-1">
    <property type="protein sequence ID" value="DME_0000451601-mRNA-1"/>
    <property type="gene ID" value="DME_0000451601"/>
</dbReference>
<dbReference type="Proteomes" id="UP000274756">
    <property type="component" value="Unassembled WGS sequence"/>
</dbReference>
<dbReference type="InterPro" id="IPR052602">
    <property type="entry name" value="Growth_transcription_reg"/>
</dbReference>
<dbReference type="PANTHER" id="PTHR46515">
    <property type="entry name" value="TATA ELEMENT MODULATORY FACTOR TMF1"/>
    <property type="match status" value="1"/>
</dbReference>
<dbReference type="AlphaFoldDB" id="A0A0N4UBE0"/>
<evidence type="ECO:0000313" key="4">
    <source>
        <dbReference type="EMBL" id="VDN58426.1"/>
    </source>
</evidence>
<accession>A0A0N4UBE0</accession>
<feature type="compositionally biased region" description="Polar residues" evidence="2">
    <location>
        <begin position="49"/>
        <end position="62"/>
    </location>
</feature>
<evidence type="ECO:0000259" key="3">
    <source>
        <dbReference type="Pfam" id="PF12325"/>
    </source>
</evidence>
<proteinExistence type="predicted"/>
<dbReference type="GO" id="GO:0005794">
    <property type="term" value="C:Golgi apparatus"/>
    <property type="evidence" value="ECO:0007669"/>
    <property type="project" value="TreeGrafter"/>
</dbReference>
<dbReference type="STRING" id="318479.A0A0N4UBE0"/>
<protein>
    <submittedName>
        <fullName evidence="7">TMF_TATA_bd domain-containing protein</fullName>
    </submittedName>
</protein>
<sequence>MNFEWANKIAKNALKSAQKRIDSVLDIEAEDEEETTDINLSKILPPVATTSGAADQWESNDFTEPFPSFSTDDSHFEGSVIEAKKSENCSSADEWQSSWNSPDDAVCSGDDRDIVPSNEIEKSHSTDEMTSSYDCKLPEQTYETRSQNNRSHDETQTIISSDIEVLRLNEPWSAANSISHKDLEISIPDVSSLEPTQASVEFLKAQNSHSTVAEIAKLKLTIQHQERRIGDLQAQNLRLQRKSDEMLNLKAAISQQTSTEAKLLKKLTEKEAELAELLQEGEKLAETNGKMAKEIKRLKSNLNEQEQLAKKGAQAEIDRDLAREEIRGLSVENNKLRATIKTMEAEMSKIKTADEVLMNDLKKREEKFDKVLVDLNRTEAQRNELVELNQRLESIISEMKIQAEKREYSSKEIEEITRGLNSALDEKRLKIEQQANYIESLEKRLSEMMDSLRNTAETVASANAPLLESIQRLEAELSLQEQRYSSYVQDSERRVDFLIKEKDKLEQQNDELNSYLSKLKSDVVESSEIQTKLSETLKNTEDKNMWLEKELKVLQRLNEDMKRSLNDKKSDLDKLYLRMREETENAEQIIMEKQSQIDFLSSQCKQFEEDLNNLRRKMLDKSEKSEIREITTSSIDVVPNEPTPYISASAAQIELADVISKYDQSMRHISLLQAKLFSFEEERSLLTSLQQQLLDLRMRYESLLEAHGEKIERIEELELDLTDVKKLLKDQMEFFLGKN</sequence>
<evidence type="ECO:0000313" key="5">
    <source>
        <dbReference type="Proteomes" id="UP000038040"/>
    </source>
</evidence>
<keyword evidence="1" id="KW-0175">Coiled coil</keyword>
<dbReference type="InterPro" id="IPR022091">
    <property type="entry name" value="TMF_TATA-bd"/>
</dbReference>
<feature type="coiled-coil region" evidence="1">
    <location>
        <begin position="686"/>
        <end position="720"/>
    </location>
</feature>